<reference evidence="14" key="1">
    <citation type="submission" date="2014-08" db="EMBL/GenBank/DDBJ databases">
        <authorList>
            <person name="Sharma Rahul"/>
            <person name="Thines Marco"/>
        </authorList>
    </citation>
    <scope>NUCLEOTIDE SEQUENCE</scope>
</reference>
<feature type="transmembrane region" description="Helical" evidence="12">
    <location>
        <begin position="772"/>
        <end position="794"/>
    </location>
</feature>
<feature type="transmembrane region" description="Helical" evidence="12">
    <location>
        <begin position="1410"/>
        <end position="1433"/>
    </location>
</feature>
<organism evidence="14">
    <name type="scientific">Phaffia rhodozyma</name>
    <name type="common">Yeast</name>
    <name type="synonym">Xanthophyllomyces dendrorhous</name>
    <dbReference type="NCBI Taxonomy" id="264483"/>
    <lineage>
        <taxon>Eukaryota</taxon>
        <taxon>Fungi</taxon>
        <taxon>Dikarya</taxon>
        <taxon>Basidiomycota</taxon>
        <taxon>Agaricomycotina</taxon>
        <taxon>Tremellomycetes</taxon>
        <taxon>Cystofilobasidiales</taxon>
        <taxon>Mrakiaceae</taxon>
        <taxon>Phaffia</taxon>
    </lineage>
</organism>
<feature type="transmembrane region" description="Helical" evidence="12">
    <location>
        <begin position="1372"/>
        <end position="1398"/>
    </location>
</feature>
<keyword evidence="8 12" id="KW-0472">Membrane</keyword>
<feature type="domain" description="SSD" evidence="13">
    <location>
        <begin position="733"/>
        <end position="927"/>
    </location>
</feature>
<evidence type="ECO:0000256" key="7">
    <source>
        <dbReference type="ARBA" id="ARBA00023055"/>
    </source>
</evidence>
<evidence type="ECO:0000256" key="8">
    <source>
        <dbReference type="ARBA" id="ARBA00023136"/>
    </source>
</evidence>
<dbReference type="GO" id="GO:0015918">
    <property type="term" value="P:sterol transport"/>
    <property type="evidence" value="ECO:0007669"/>
    <property type="project" value="TreeGrafter"/>
</dbReference>
<dbReference type="InterPro" id="IPR000731">
    <property type="entry name" value="SSD"/>
</dbReference>
<dbReference type="FunFam" id="1.20.1640.10:FF:000029">
    <property type="entry name" value="Putative Patched sphingolipid transporter"/>
    <property type="match status" value="1"/>
</dbReference>
<dbReference type="GO" id="GO:0032934">
    <property type="term" value="F:sterol binding"/>
    <property type="evidence" value="ECO:0007669"/>
    <property type="project" value="TreeGrafter"/>
</dbReference>
<feature type="transmembrane region" description="Helical" evidence="12">
    <location>
        <begin position="1322"/>
        <end position="1339"/>
    </location>
</feature>
<evidence type="ECO:0000256" key="3">
    <source>
        <dbReference type="ARBA" id="ARBA00022448"/>
    </source>
</evidence>
<evidence type="ECO:0000256" key="12">
    <source>
        <dbReference type="SAM" id="Phobius"/>
    </source>
</evidence>
<proteinExistence type="inferred from homology"/>
<evidence type="ECO:0000313" key="14">
    <source>
        <dbReference type="EMBL" id="CED83371.1"/>
    </source>
</evidence>
<evidence type="ECO:0000256" key="6">
    <source>
        <dbReference type="ARBA" id="ARBA00022989"/>
    </source>
</evidence>
<feature type="compositionally biased region" description="Acidic residues" evidence="11">
    <location>
        <begin position="957"/>
        <end position="975"/>
    </location>
</feature>
<feature type="region of interest" description="Disordered" evidence="11">
    <location>
        <begin position="309"/>
        <end position="343"/>
    </location>
</feature>
<sequence length="1470" mass="160990">MNITTTSLVDRRHGPGICSIRGSCGKKSIFDPELPCPDDGDADSPSTELKAMLMDICGPSFETPDTVCCTIDQAEALRDNLLQAEPLIAACPACRNSFRSFYCHFTCSPSQSTFLEVLSTQTMPSSPHQEAVKEINVYVSPEFKQSFYDSCKDVQFGATNGLAMDLIGGGAKDPEAFLRYMGKLRPGLGSPFQINFPSSLPETEDEDRWSPVSPTKLHCDDPEIYSRCACADCPSICPSLPYLPTPSGESRMDPIPGCHIGRMSCTSFVVTLSYLAAVLIVTSLWIMDRIAKKKKQSWERRILLGDDDQPGVDTEVDAQDGRVISPSSTRHKPGASRRSTSDLFGTTIGSEELGLSNDDDDGRARVGSLLDPIGRLQPRQSKVNVWLKKGFYRLGLMCAQRAYTTFIVALLVLALLNLGWKRFSVETDPVHLWVSPTSSPVLEKNHFDQSFGPFFRPQQIFITSSLTDSSSSASLPDRQGTASIPTPIEPALSYERLNWWLEHERTILSMRSIPNNYTYEDVCYSPAGPGTACIVQSISVWFDALTGGEVDEDEWQDVIKGCSDQPSDCLAESGMILEPKFILGGLPSESTNWLNVSSFITTFVLQGTLDEAGLLRAEEWERSLRSYLEDVVNSPKELEAGRAWIGFSTGVSLEEELNKASNLDKLVVGASYLGMLVYVTFTLGGSQGGSLIGLAIELISWIASLFGLTDVLGMREKERGGSAGRRQRIKNLLRTALINSKFSLGVFGILVVVISISTSVGVFSALGVKVTLIIAEVIPFLVLAVGVDNVFILVNELDRQNALHGPLASPSSIQQRSSHYLQGQSFTEDPFAITPSSSSTGPNDTIASAEQTQAPTELYLSPEERVARTLARMGPSILLSSLTETVAFGLGALVPMPAVRNFALYAAGSVAIDAILQVTIFVAALTLDLKRVEAHRMDCLPFIKLDPEQAIYLESTVDNEDGEDDDEDDGGDDEIQAGFPASNGEGWINRVIRKYYAPFLLKRETKSAVLLIFSGLFALALVGVQKVELGLDQRLALPSDSYLIPYFDAVDQYLDIGPPVYFVVDHLNVTERPAQQALCGRFTTCDELSVASTLDAERKRPEVSFLSNAPAVWIDDFFQWLNPVLESCCRVRKDDPDVFCSPEESERGCQPCFLDRDPPFDTTMQGFPEGPEFMRYLGQWLQTPTDENCPLGGRSSYSNALSFSKSRDAIEASHFRTYHTPLKKGGDFINALASARRIAKDMEDRIGARVYPYSLFYIFFDQYAHVITILVEVLTLALVSIFFVTSLLLGSWRTGTIVTGVCALAVTSVMGLMGVWGVSLNAISLVNLVISLGIAVEFCSHIARAFMGAGGGGLPYDHPLGPKERDERAWSALVDVGGSVFSGITLTKLIGVTVLAFTRSKLLEVYFFRMWLSLIISGALHGLVLLPVLLSLFGGRGYEFEEADEEWMLKAARSGIEYTPFHDVDSISSD</sequence>
<evidence type="ECO:0000256" key="10">
    <source>
        <dbReference type="ARBA" id="ARBA00023180"/>
    </source>
</evidence>
<dbReference type="SUPFAM" id="SSF82866">
    <property type="entry name" value="Multidrug efflux transporter AcrB transmembrane domain"/>
    <property type="match status" value="2"/>
</dbReference>
<dbReference type="InterPro" id="IPR053958">
    <property type="entry name" value="HMGCR/SNAP/NPC1-like_SSD"/>
</dbReference>
<dbReference type="PANTHER" id="PTHR45727">
    <property type="entry name" value="NPC INTRACELLULAR CHOLESTEROL TRANSPORTER 1"/>
    <property type="match status" value="1"/>
</dbReference>
<feature type="region of interest" description="Disordered" evidence="11">
    <location>
        <begin position="957"/>
        <end position="981"/>
    </location>
</feature>
<keyword evidence="10" id="KW-0325">Glycoprotein</keyword>
<comment type="subcellular location">
    <subcellularLocation>
        <location evidence="1">Membrane</location>
        <topology evidence="1">Multi-pass membrane protein</topology>
    </subcellularLocation>
</comment>
<comment type="similarity">
    <text evidence="2">Belongs to the patched family.</text>
</comment>
<evidence type="ECO:0000256" key="5">
    <source>
        <dbReference type="ARBA" id="ARBA00022729"/>
    </source>
</evidence>
<dbReference type="Pfam" id="PF12349">
    <property type="entry name" value="Sterol-sensing"/>
    <property type="match status" value="2"/>
</dbReference>
<evidence type="ECO:0000256" key="11">
    <source>
        <dbReference type="SAM" id="MobiDB-lite"/>
    </source>
</evidence>
<feature type="transmembrane region" description="Helical" evidence="12">
    <location>
        <begin position="877"/>
        <end position="896"/>
    </location>
</feature>
<feature type="transmembrane region" description="Helical" evidence="12">
    <location>
        <begin position="1296"/>
        <end position="1316"/>
    </location>
</feature>
<dbReference type="PROSITE" id="PS50156">
    <property type="entry name" value="SSD"/>
    <property type="match status" value="1"/>
</dbReference>
<feature type="transmembrane region" description="Helical" evidence="12">
    <location>
        <begin position="902"/>
        <end position="927"/>
    </location>
</feature>
<keyword evidence="9" id="KW-1015">Disulfide bond</keyword>
<dbReference type="InterPro" id="IPR032190">
    <property type="entry name" value="NPC1_N"/>
</dbReference>
<feature type="compositionally biased region" description="Acidic residues" evidence="11">
    <location>
        <begin position="309"/>
        <end position="318"/>
    </location>
</feature>
<dbReference type="PANTHER" id="PTHR45727:SF2">
    <property type="entry name" value="NPC INTRACELLULAR CHOLESTEROL TRANSPORTER 1"/>
    <property type="match status" value="1"/>
</dbReference>
<dbReference type="Gene3D" id="1.20.1640.10">
    <property type="entry name" value="Multidrug efflux transporter AcrB transmembrane domain"/>
    <property type="match status" value="2"/>
</dbReference>
<keyword evidence="4 12" id="KW-0812">Transmembrane</keyword>
<feature type="transmembrane region" description="Helical" evidence="12">
    <location>
        <begin position="1263"/>
        <end position="1289"/>
    </location>
</feature>
<dbReference type="EMBL" id="LN483142">
    <property type="protein sequence ID" value="CED83371.1"/>
    <property type="molecule type" value="Genomic_DNA"/>
</dbReference>
<feature type="transmembrane region" description="Helical" evidence="12">
    <location>
        <begin position="268"/>
        <end position="287"/>
    </location>
</feature>
<keyword evidence="3" id="KW-0813">Transport</keyword>
<feature type="transmembrane region" description="Helical" evidence="12">
    <location>
        <begin position="742"/>
        <end position="766"/>
    </location>
</feature>
<evidence type="ECO:0000256" key="4">
    <source>
        <dbReference type="ARBA" id="ARBA00022692"/>
    </source>
</evidence>
<protein>
    <submittedName>
        <fullName evidence="14">Cholesterol transport protein (Niemann-Pick C disease protein)</fullName>
    </submittedName>
</protein>
<feature type="transmembrane region" description="Helical" evidence="12">
    <location>
        <begin position="691"/>
        <end position="712"/>
    </location>
</feature>
<keyword evidence="6 12" id="KW-1133">Transmembrane helix</keyword>
<dbReference type="InterPro" id="IPR053956">
    <property type="entry name" value="NPC1_MLD"/>
</dbReference>
<evidence type="ECO:0000256" key="9">
    <source>
        <dbReference type="ARBA" id="ARBA00023157"/>
    </source>
</evidence>
<accession>A0A0F7SPS9</accession>
<evidence type="ECO:0000256" key="1">
    <source>
        <dbReference type="ARBA" id="ARBA00004141"/>
    </source>
</evidence>
<evidence type="ECO:0000259" key="13">
    <source>
        <dbReference type="PROSITE" id="PS50156"/>
    </source>
</evidence>
<dbReference type="GO" id="GO:0016020">
    <property type="term" value="C:membrane"/>
    <property type="evidence" value="ECO:0007669"/>
    <property type="project" value="UniProtKB-SubCell"/>
</dbReference>
<keyword evidence="7" id="KW-0445">Lipid transport</keyword>
<evidence type="ECO:0000256" key="2">
    <source>
        <dbReference type="ARBA" id="ARBA00005585"/>
    </source>
</evidence>
<keyword evidence="5" id="KW-0732">Signal</keyword>
<dbReference type="Pfam" id="PF16414">
    <property type="entry name" value="NPC1_N"/>
    <property type="match status" value="1"/>
</dbReference>
<dbReference type="Pfam" id="PF22314">
    <property type="entry name" value="NPC1_MLD"/>
    <property type="match status" value="1"/>
</dbReference>
<name>A0A0F7SPS9_PHARH</name>